<evidence type="ECO:0000313" key="3">
    <source>
        <dbReference type="Proteomes" id="UP000237347"/>
    </source>
</evidence>
<dbReference type="GO" id="GO:0005634">
    <property type="term" value="C:nucleus"/>
    <property type="evidence" value="ECO:0007669"/>
    <property type="project" value="TreeGrafter"/>
</dbReference>
<comment type="caution">
    <text evidence="2">The sequence shown here is derived from an EMBL/GenBank/DDBJ whole genome shotgun (WGS) entry which is preliminary data.</text>
</comment>
<dbReference type="GO" id="GO:0001042">
    <property type="term" value="F:RNA polymerase I core binding"/>
    <property type="evidence" value="ECO:0007669"/>
    <property type="project" value="TreeGrafter"/>
</dbReference>
<dbReference type="Pfam" id="PF05327">
    <property type="entry name" value="RRN3"/>
    <property type="match status" value="1"/>
</dbReference>
<gene>
    <name evidence="2" type="primary">RRN3</name>
    <name evidence="2" type="ORF">CFP56_025007</name>
</gene>
<dbReference type="GO" id="GO:0003743">
    <property type="term" value="F:translation initiation factor activity"/>
    <property type="evidence" value="ECO:0007669"/>
    <property type="project" value="UniProtKB-KW"/>
</dbReference>
<dbReference type="InterPro" id="IPR007991">
    <property type="entry name" value="RNA_pol_I_trans_ini_fac_RRN3"/>
</dbReference>
<dbReference type="Proteomes" id="UP000237347">
    <property type="component" value="Unassembled WGS sequence"/>
</dbReference>
<proteinExistence type="inferred from homology"/>
<dbReference type="PANTHER" id="PTHR12790:SF0">
    <property type="entry name" value="RNA POLYMERASE I-SPECIFIC TRANSCRIPTION INITIATION FACTOR RRN3-RELATED"/>
    <property type="match status" value="1"/>
</dbReference>
<organism evidence="2 3">
    <name type="scientific">Quercus suber</name>
    <name type="common">Cork oak</name>
    <dbReference type="NCBI Taxonomy" id="58331"/>
    <lineage>
        <taxon>Eukaryota</taxon>
        <taxon>Viridiplantae</taxon>
        <taxon>Streptophyta</taxon>
        <taxon>Embryophyta</taxon>
        <taxon>Tracheophyta</taxon>
        <taxon>Spermatophyta</taxon>
        <taxon>Magnoliopsida</taxon>
        <taxon>eudicotyledons</taxon>
        <taxon>Gunneridae</taxon>
        <taxon>Pentapetalae</taxon>
        <taxon>rosids</taxon>
        <taxon>fabids</taxon>
        <taxon>Fagales</taxon>
        <taxon>Fagaceae</taxon>
        <taxon>Quercus</taxon>
    </lineage>
</organism>
<evidence type="ECO:0000313" key="2">
    <source>
        <dbReference type="EMBL" id="KAK7856152.1"/>
    </source>
</evidence>
<sequence>MEGGSECRVNRSVDYSPWVDWSSGCGGRTVEARFVVVGLELDLWWWIGARFGPAETTTISRVMGAEEFGYNVKAQTFNEMEDDDFNHFSDSELVYHVRDALNSVSLGDCDSYNQLVGVMHHSKGLAPDEVALLVTSLKALSGAVSYIDISLHEALLSSIFDMNMWNYGPDVMDALLGLIISLASSNGKYVESCLEMLVSSFTPPFSFMDMLKQPRGIAKKDQVLSRVHLALKHIADLVPLAPSKLCPIISRKMPIYEKEPMVVVYAENMLKLESGAIGEFVSSTMLMALMDTLIDLDVDIGWDGILHDDSSKGIFQMEIEDMDEFADYDEEDGTEDTLLQFPRELSRKSLGGNSTAEKLDSLMVLTFEHLKSCEVSGRLTEVFEPLLDSFRITVLTAYKSKFAQFVMFYACALDPENCGVRFAVLLADIFACEDYPLSFRMSAVAYLASYLSRGNFLSAPLVASILKRLVDWCFEYCNRKGGEMNPTSHRLFYSGCQAIMYVLCFRMKSMIDVAWFKPHLLLIEQILKHKLSPLKVCLPSVVEEFCRQAEAAQLFTSSEEFNFNDLLESEHSRAFGGMERLDMFFPFDPCLLKKSDRFIRPHFVYWSMVRPPYDDDECISDEDVVEEELDLDVSKMSITPRNPLSYWISNGLEEPRGMPARIRPSTSPESL</sequence>
<keyword evidence="3" id="KW-1185">Reference proteome</keyword>
<dbReference type="AlphaFoldDB" id="A0AAW0LZZ7"/>
<name>A0AAW0LZZ7_QUESU</name>
<dbReference type="PANTHER" id="PTHR12790">
    <property type="entry name" value="TRANSCRIPTION INITIATION FACTOR IA RRN3"/>
    <property type="match status" value="1"/>
</dbReference>
<keyword evidence="2" id="KW-0648">Protein biosynthesis</keyword>
<protein>
    <submittedName>
        <fullName evidence="2">Rna polymerase i-specific transcription initiation factor rrn3</fullName>
    </submittedName>
</protein>
<evidence type="ECO:0000256" key="1">
    <source>
        <dbReference type="ARBA" id="ARBA00010098"/>
    </source>
</evidence>
<comment type="similarity">
    <text evidence="1">Belongs to the RRN3 family.</text>
</comment>
<dbReference type="EMBL" id="PKMF04000039">
    <property type="protein sequence ID" value="KAK7856152.1"/>
    <property type="molecule type" value="Genomic_DNA"/>
</dbReference>
<reference evidence="2 3" key="1">
    <citation type="journal article" date="2018" name="Sci. Data">
        <title>The draft genome sequence of cork oak.</title>
        <authorList>
            <person name="Ramos A.M."/>
            <person name="Usie A."/>
            <person name="Barbosa P."/>
            <person name="Barros P.M."/>
            <person name="Capote T."/>
            <person name="Chaves I."/>
            <person name="Simoes F."/>
            <person name="Abreu I."/>
            <person name="Carrasquinho I."/>
            <person name="Faro C."/>
            <person name="Guimaraes J.B."/>
            <person name="Mendonca D."/>
            <person name="Nobrega F."/>
            <person name="Rodrigues L."/>
            <person name="Saibo N.J.M."/>
            <person name="Varela M.C."/>
            <person name="Egas C."/>
            <person name="Matos J."/>
            <person name="Miguel C.M."/>
            <person name="Oliveira M.M."/>
            <person name="Ricardo C.P."/>
            <person name="Goncalves S."/>
        </authorList>
    </citation>
    <scope>NUCLEOTIDE SEQUENCE [LARGE SCALE GENOMIC DNA]</scope>
    <source>
        <strain evidence="3">cv. HL8</strain>
    </source>
</reference>
<keyword evidence="2" id="KW-0396">Initiation factor</keyword>
<dbReference type="GO" id="GO:0001181">
    <property type="term" value="F:RNA polymerase I general transcription initiation factor activity"/>
    <property type="evidence" value="ECO:0007669"/>
    <property type="project" value="InterPro"/>
</dbReference>
<dbReference type="GO" id="GO:0006361">
    <property type="term" value="P:transcription initiation at RNA polymerase I promoter"/>
    <property type="evidence" value="ECO:0007669"/>
    <property type="project" value="InterPro"/>
</dbReference>
<accession>A0AAW0LZZ7</accession>